<evidence type="ECO:0000256" key="1">
    <source>
        <dbReference type="SAM" id="MobiDB-lite"/>
    </source>
</evidence>
<proteinExistence type="predicted"/>
<name>A0A2J8A2U2_9CHLO</name>
<evidence type="ECO:0000313" key="3">
    <source>
        <dbReference type="EMBL" id="PNH06830.1"/>
    </source>
</evidence>
<dbReference type="Gene3D" id="3.30.60.30">
    <property type="match status" value="3"/>
</dbReference>
<dbReference type="PANTHER" id="PTHR21131">
    <property type="entry name" value="SERINE-TYPE ENDOPEPTIDASE INHIBITOR"/>
    <property type="match status" value="1"/>
</dbReference>
<dbReference type="InterPro" id="IPR053265">
    <property type="entry name" value="Serpin"/>
</dbReference>
<accession>A0A2J8A2U2</accession>
<dbReference type="PROSITE" id="PS51465">
    <property type="entry name" value="KAZAL_2"/>
    <property type="match status" value="3"/>
</dbReference>
<feature type="region of interest" description="Disordered" evidence="1">
    <location>
        <begin position="162"/>
        <end position="194"/>
    </location>
</feature>
<dbReference type="CDD" id="cd00104">
    <property type="entry name" value="KAZAL_FS"/>
    <property type="match status" value="1"/>
</dbReference>
<dbReference type="AlphaFoldDB" id="A0A2J8A2U2"/>
<feature type="domain" description="Kazal-like" evidence="2">
    <location>
        <begin position="1"/>
        <end position="46"/>
    </location>
</feature>
<evidence type="ECO:0000313" key="4">
    <source>
        <dbReference type="Proteomes" id="UP000236333"/>
    </source>
</evidence>
<feature type="domain" description="Kazal-like" evidence="2">
    <location>
        <begin position="113"/>
        <end position="165"/>
    </location>
</feature>
<evidence type="ECO:0000259" key="2">
    <source>
        <dbReference type="PROSITE" id="PS51465"/>
    </source>
</evidence>
<dbReference type="Proteomes" id="UP000236333">
    <property type="component" value="Unassembled WGS sequence"/>
</dbReference>
<dbReference type="OrthoDB" id="544930at2759"/>
<reference evidence="3 4" key="1">
    <citation type="journal article" date="2017" name="Mol. Biol. Evol.">
        <title>The 4-celled Tetrabaena socialis nuclear genome reveals the essential components for genetic control of cell number at the origin of multicellularity in the volvocine lineage.</title>
        <authorList>
            <person name="Featherston J."/>
            <person name="Arakaki Y."/>
            <person name="Hanschen E.R."/>
            <person name="Ferris P.J."/>
            <person name="Michod R.E."/>
            <person name="Olson B.J.S.C."/>
            <person name="Nozaki H."/>
            <person name="Durand P.M."/>
        </authorList>
    </citation>
    <scope>NUCLEOTIDE SEQUENCE [LARGE SCALE GENOMIC DNA]</scope>
    <source>
        <strain evidence="3 4">NIES-571</strain>
    </source>
</reference>
<organism evidence="3 4">
    <name type="scientific">Tetrabaena socialis</name>
    <dbReference type="NCBI Taxonomy" id="47790"/>
    <lineage>
        <taxon>Eukaryota</taxon>
        <taxon>Viridiplantae</taxon>
        <taxon>Chlorophyta</taxon>
        <taxon>core chlorophytes</taxon>
        <taxon>Chlorophyceae</taxon>
        <taxon>CS clade</taxon>
        <taxon>Chlamydomonadales</taxon>
        <taxon>Tetrabaenaceae</taxon>
        <taxon>Tetrabaena</taxon>
    </lineage>
</organism>
<feature type="non-terminal residue" evidence="3">
    <location>
        <position position="1"/>
    </location>
</feature>
<dbReference type="SMART" id="SM00280">
    <property type="entry name" value="KAZAL"/>
    <property type="match status" value="2"/>
</dbReference>
<feature type="non-terminal residue" evidence="3">
    <location>
        <position position="194"/>
    </location>
</feature>
<keyword evidence="4" id="KW-1185">Reference proteome</keyword>
<dbReference type="InterPro" id="IPR036058">
    <property type="entry name" value="Kazal_dom_sf"/>
</dbReference>
<comment type="caution">
    <text evidence="3">The sequence shown here is derived from an EMBL/GenBank/DDBJ whole genome shotgun (WGS) entry which is preliminary data.</text>
</comment>
<sequence length="194" mass="19721">PAAAQADCACPKNAAGKQICGSDGQTYNNDCLAACAGASVAHEGQCAADCTTTVCSSIYAPVCGTNGKTYSSACIANCAKVDVASKGECDSVKGRKNDTCPCPKKLDPVRVNIAYNGNCADPDGCKTVKCSATGNPVCGFNGVQYRNDCLASCTGVSFKRSPCKGAVPGRALPPSKKSSPPPRSPPRPKPPAPR</sequence>
<dbReference type="InterPro" id="IPR002350">
    <property type="entry name" value="Kazal_dom"/>
</dbReference>
<gene>
    <name evidence="3" type="ORF">TSOC_006770</name>
</gene>
<dbReference type="SUPFAM" id="SSF100895">
    <property type="entry name" value="Kazal-type serine protease inhibitors"/>
    <property type="match status" value="3"/>
</dbReference>
<dbReference type="Pfam" id="PF00050">
    <property type="entry name" value="Kazal_1"/>
    <property type="match status" value="1"/>
</dbReference>
<protein>
    <submittedName>
        <fullName evidence="3">Serine protease inhibitor dipetalogastin</fullName>
    </submittedName>
</protein>
<feature type="domain" description="Kazal-like" evidence="2">
    <location>
        <begin position="47"/>
        <end position="91"/>
    </location>
</feature>
<dbReference type="PANTHER" id="PTHR21131:SF0">
    <property type="entry name" value="GEO10195P1-RELATED"/>
    <property type="match status" value="1"/>
</dbReference>
<dbReference type="EMBL" id="PGGS01000213">
    <property type="protein sequence ID" value="PNH06830.1"/>
    <property type="molecule type" value="Genomic_DNA"/>
</dbReference>
<dbReference type="Pfam" id="PF07648">
    <property type="entry name" value="Kazal_2"/>
    <property type="match status" value="2"/>
</dbReference>
<dbReference type="PROSITE" id="PS00282">
    <property type="entry name" value="KAZAL_1"/>
    <property type="match status" value="2"/>
</dbReference>
<feature type="compositionally biased region" description="Pro residues" evidence="1">
    <location>
        <begin position="179"/>
        <end position="194"/>
    </location>
</feature>